<dbReference type="Pfam" id="PF00534">
    <property type="entry name" value="Glycos_transf_1"/>
    <property type="match status" value="1"/>
</dbReference>
<reference evidence="6" key="1">
    <citation type="journal article" date="2019" name="Int. J. Syst. Evol. Microbiol.">
        <title>The Global Catalogue of Microorganisms (GCM) 10K type strain sequencing project: providing services to taxonomists for standard genome sequencing and annotation.</title>
        <authorList>
            <consortium name="The Broad Institute Genomics Platform"/>
            <consortium name="The Broad Institute Genome Sequencing Center for Infectious Disease"/>
            <person name="Wu L."/>
            <person name="Ma J."/>
        </authorList>
    </citation>
    <scope>NUCLEOTIDE SEQUENCE [LARGE SCALE GENOMIC DNA]</scope>
    <source>
        <strain evidence="6">JCM 17024</strain>
    </source>
</reference>
<proteinExistence type="predicted"/>
<protein>
    <recommendedName>
        <fullName evidence="7">D-inositol 3-phosphate glycosyltransferase</fullName>
    </recommendedName>
</protein>
<evidence type="ECO:0000256" key="2">
    <source>
        <dbReference type="ARBA" id="ARBA00022679"/>
    </source>
</evidence>
<evidence type="ECO:0000259" key="3">
    <source>
        <dbReference type="Pfam" id="PF00534"/>
    </source>
</evidence>
<sequence length="286" mass="31052">MPLVVTLHGQDVTKMPAATGGMGRRARRRLRQVFKEAHLLIAVSEFIRGEAIRWGADPGKIVVHHIGIPVPDSVSAAEIKEWNIVFVGRLVEKKGVSDLLKATRKATDKLGYELSVTIVGDGPQRPELEAEAHALGLSVTFQGSRTPSEVRKAIASAELFVGPSKRASTGDAEGLPTVYMETAAFGVPAVGYRHAGVPEFVIEGETGLLADEGDVEALSEHIVALVSDPERRERMGRSARARVEEKFNIVAQTAVLEELYDRAIATYPGRFSLSAQKLTRRVDQDP</sequence>
<dbReference type="SUPFAM" id="SSF53756">
    <property type="entry name" value="UDP-Glycosyltransferase/glycogen phosphorylase"/>
    <property type="match status" value="1"/>
</dbReference>
<keyword evidence="2" id="KW-0808">Transferase</keyword>
<dbReference type="Gene3D" id="3.40.50.2000">
    <property type="entry name" value="Glycogen Phosphorylase B"/>
    <property type="match status" value="2"/>
</dbReference>
<name>A0ABP7MX55_9MICO</name>
<dbReference type="EMBL" id="BAABCP010000001">
    <property type="protein sequence ID" value="GAA3930700.1"/>
    <property type="molecule type" value="Genomic_DNA"/>
</dbReference>
<dbReference type="Pfam" id="PF13439">
    <property type="entry name" value="Glyco_transf_4"/>
    <property type="match status" value="1"/>
</dbReference>
<dbReference type="InterPro" id="IPR028098">
    <property type="entry name" value="Glyco_trans_4-like_N"/>
</dbReference>
<evidence type="ECO:0000259" key="4">
    <source>
        <dbReference type="Pfam" id="PF13439"/>
    </source>
</evidence>
<evidence type="ECO:0000313" key="6">
    <source>
        <dbReference type="Proteomes" id="UP001501591"/>
    </source>
</evidence>
<evidence type="ECO:0000256" key="1">
    <source>
        <dbReference type="ARBA" id="ARBA00022676"/>
    </source>
</evidence>
<feature type="domain" description="Glycosyl transferase family 1" evidence="3">
    <location>
        <begin position="80"/>
        <end position="241"/>
    </location>
</feature>
<gene>
    <name evidence="5" type="ORF">GCM10022383_06650</name>
</gene>
<dbReference type="InterPro" id="IPR001296">
    <property type="entry name" value="Glyco_trans_1"/>
</dbReference>
<accession>A0ABP7MX55</accession>
<dbReference type="InterPro" id="IPR050194">
    <property type="entry name" value="Glycosyltransferase_grp1"/>
</dbReference>
<evidence type="ECO:0000313" key="5">
    <source>
        <dbReference type="EMBL" id="GAA3930700.1"/>
    </source>
</evidence>
<keyword evidence="1" id="KW-0328">Glycosyltransferase</keyword>
<dbReference type="PANTHER" id="PTHR45947">
    <property type="entry name" value="SULFOQUINOVOSYL TRANSFERASE SQD2"/>
    <property type="match status" value="1"/>
</dbReference>
<dbReference type="Proteomes" id="UP001501591">
    <property type="component" value="Unassembled WGS sequence"/>
</dbReference>
<organism evidence="5 6">
    <name type="scientific">Microbacterium soli</name>
    <dbReference type="NCBI Taxonomy" id="446075"/>
    <lineage>
        <taxon>Bacteria</taxon>
        <taxon>Bacillati</taxon>
        <taxon>Actinomycetota</taxon>
        <taxon>Actinomycetes</taxon>
        <taxon>Micrococcales</taxon>
        <taxon>Microbacteriaceae</taxon>
        <taxon>Microbacterium</taxon>
    </lineage>
</organism>
<feature type="domain" description="Glycosyltransferase subfamily 4-like N-terminal" evidence="4">
    <location>
        <begin position="2"/>
        <end position="68"/>
    </location>
</feature>
<evidence type="ECO:0008006" key="7">
    <source>
        <dbReference type="Google" id="ProtNLM"/>
    </source>
</evidence>
<comment type="caution">
    <text evidence="5">The sequence shown here is derived from an EMBL/GenBank/DDBJ whole genome shotgun (WGS) entry which is preliminary data.</text>
</comment>
<keyword evidence="6" id="KW-1185">Reference proteome</keyword>
<dbReference type="PANTHER" id="PTHR45947:SF14">
    <property type="entry name" value="SLL1723 PROTEIN"/>
    <property type="match status" value="1"/>
</dbReference>